<dbReference type="SUPFAM" id="SSF52980">
    <property type="entry name" value="Restriction endonuclease-like"/>
    <property type="match status" value="1"/>
</dbReference>
<dbReference type="RefSeq" id="WP_204517200.1">
    <property type="nucleotide sequence ID" value="NZ_BAABIN010000013.1"/>
</dbReference>
<organism evidence="3 4">
    <name type="scientific">Brevibacillus fulvus</name>
    <dbReference type="NCBI Taxonomy" id="1125967"/>
    <lineage>
        <taxon>Bacteria</taxon>
        <taxon>Bacillati</taxon>
        <taxon>Bacillota</taxon>
        <taxon>Bacilli</taxon>
        <taxon>Bacillales</taxon>
        <taxon>Paenibacillaceae</taxon>
        <taxon>Brevibacillus</taxon>
    </lineage>
</organism>
<evidence type="ECO:0000313" key="4">
    <source>
        <dbReference type="Proteomes" id="UP000717624"/>
    </source>
</evidence>
<dbReference type="NCBIfam" id="TIGR00252">
    <property type="entry name" value="YraN family protein"/>
    <property type="match status" value="1"/>
</dbReference>
<protein>
    <recommendedName>
        <fullName evidence="2">UPF0102 protein JOD01_001092</fullName>
    </recommendedName>
</protein>
<dbReference type="InterPro" id="IPR011856">
    <property type="entry name" value="tRNA_endonuc-like_dom_sf"/>
</dbReference>
<keyword evidence="4" id="KW-1185">Reference proteome</keyword>
<dbReference type="Pfam" id="PF02021">
    <property type="entry name" value="UPF0102"/>
    <property type="match status" value="1"/>
</dbReference>
<keyword evidence="3" id="KW-0378">Hydrolase</keyword>
<dbReference type="NCBIfam" id="NF009150">
    <property type="entry name" value="PRK12497.1-3"/>
    <property type="match status" value="1"/>
</dbReference>
<dbReference type="AlphaFoldDB" id="A0A938XWN4"/>
<evidence type="ECO:0000256" key="2">
    <source>
        <dbReference type="HAMAP-Rule" id="MF_00048"/>
    </source>
</evidence>
<dbReference type="CDD" id="cd20736">
    <property type="entry name" value="PoNe_Nuclease"/>
    <property type="match status" value="1"/>
</dbReference>
<dbReference type="Proteomes" id="UP000717624">
    <property type="component" value="Unassembled WGS sequence"/>
</dbReference>
<keyword evidence="3" id="KW-0540">Nuclease</keyword>
<sequence>MTLPRKQLGRWGEDLAAAFLLRQNYRIIARNVQTRRGEIDIVAEDGQMIVFVEVRTRSSQRFGTPAESITWRKRQKLRELALQYLQAANESAKTFRFDVITVLIEGGEPRIKHFPHAF</sequence>
<dbReference type="PANTHER" id="PTHR34039:SF1">
    <property type="entry name" value="UPF0102 PROTEIN YRAN"/>
    <property type="match status" value="1"/>
</dbReference>
<dbReference type="EMBL" id="JAFBEB010000002">
    <property type="protein sequence ID" value="MBM7589494.1"/>
    <property type="molecule type" value="Genomic_DNA"/>
</dbReference>
<dbReference type="Gene3D" id="3.40.1350.10">
    <property type="match status" value="1"/>
</dbReference>
<dbReference type="NCBIfam" id="NF009154">
    <property type="entry name" value="PRK12497.3-3"/>
    <property type="match status" value="1"/>
</dbReference>
<dbReference type="GO" id="GO:0003676">
    <property type="term" value="F:nucleic acid binding"/>
    <property type="evidence" value="ECO:0007669"/>
    <property type="project" value="InterPro"/>
</dbReference>
<proteinExistence type="inferred from homology"/>
<comment type="caution">
    <text evidence="3">The sequence shown here is derived from an EMBL/GenBank/DDBJ whole genome shotgun (WGS) entry which is preliminary data.</text>
</comment>
<evidence type="ECO:0000313" key="3">
    <source>
        <dbReference type="EMBL" id="MBM7589494.1"/>
    </source>
</evidence>
<accession>A0A938XWN4</accession>
<dbReference type="GO" id="GO:0004519">
    <property type="term" value="F:endonuclease activity"/>
    <property type="evidence" value="ECO:0007669"/>
    <property type="project" value="UniProtKB-KW"/>
</dbReference>
<evidence type="ECO:0000256" key="1">
    <source>
        <dbReference type="ARBA" id="ARBA00006738"/>
    </source>
</evidence>
<dbReference type="HAMAP" id="MF_00048">
    <property type="entry name" value="UPF0102"/>
    <property type="match status" value="1"/>
</dbReference>
<comment type="similarity">
    <text evidence="1 2">Belongs to the UPF0102 family.</text>
</comment>
<dbReference type="PANTHER" id="PTHR34039">
    <property type="entry name" value="UPF0102 PROTEIN YRAN"/>
    <property type="match status" value="1"/>
</dbReference>
<reference evidence="3" key="1">
    <citation type="submission" date="2021-01" db="EMBL/GenBank/DDBJ databases">
        <title>Genomic Encyclopedia of Type Strains, Phase IV (KMG-IV): sequencing the most valuable type-strain genomes for metagenomic binning, comparative biology and taxonomic classification.</title>
        <authorList>
            <person name="Goeker M."/>
        </authorList>
    </citation>
    <scope>NUCLEOTIDE SEQUENCE</scope>
    <source>
        <strain evidence="3">DSM 25523</strain>
    </source>
</reference>
<keyword evidence="3" id="KW-0255">Endonuclease</keyword>
<dbReference type="InterPro" id="IPR003509">
    <property type="entry name" value="UPF0102_YraN-like"/>
</dbReference>
<name>A0A938XWN4_9BACL</name>
<gene>
    <name evidence="3" type="ORF">JOD01_001092</name>
</gene>
<dbReference type="InterPro" id="IPR011335">
    <property type="entry name" value="Restrct_endonuc-II-like"/>
</dbReference>